<keyword evidence="10" id="KW-1006">Bacterial flagellum protein export</keyword>
<reference evidence="12 13" key="1">
    <citation type="submission" date="2013-08" db="EMBL/GenBank/DDBJ databases">
        <authorList>
            <person name="Huang J."/>
            <person name="Wang G."/>
        </authorList>
    </citation>
    <scope>NUCLEOTIDE SEQUENCE [LARGE SCALE GENOMIC DNA]</scope>
    <source>
        <strain evidence="12 13">JSM 076056</strain>
    </source>
</reference>
<dbReference type="InterPro" id="IPR053716">
    <property type="entry name" value="Flag_assembly_chemotaxis_eff"/>
</dbReference>
<keyword evidence="5" id="KW-1003">Cell membrane</keyword>
<evidence type="ECO:0000256" key="1">
    <source>
        <dbReference type="ARBA" id="ARBA00004413"/>
    </source>
</evidence>
<dbReference type="GO" id="GO:0006935">
    <property type="term" value="P:chemotaxis"/>
    <property type="evidence" value="ECO:0007669"/>
    <property type="project" value="UniProtKB-KW"/>
</dbReference>
<dbReference type="InterPro" id="IPR012823">
    <property type="entry name" value="Flagell_FliJ"/>
</dbReference>
<evidence type="ECO:0000256" key="10">
    <source>
        <dbReference type="ARBA" id="ARBA00023225"/>
    </source>
</evidence>
<feature type="coiled-coil region" evidence="11">
    <location>
        <begin position="11"/>
        <end position="38"/>
    </location>
</feature>
<gene>
    <name evidence="12" type="ORF">N781_12210</name>
</gene>
<dbReference type="Proteomes" id="UP000030528">
    <property type="component" value="Unassembled WGS sequence"/>
</dbReference>
<evidence type="ECO:0000313" key="13">
    <source>
        <dbReference type="Proteomes" id="UP000030528"/>
    </source>
</evidence>
<dbReference type="GO" id="GO:0071973">
    <property type="term" value="P:bacterial-type flagellum-dependent cell motility"/>
    <property type="evidence" value="ECO:0007669"/>
    <property type="project" value="InterPro"/>
</dbReference>
<dbReference type="STRING" id="1385510.GCA_000425205_01327"/>
<organism evidence="12 13">
    <name type="scientific">Pontibacillus halophilus JSM 076056 = DSM 19796</name>
    <dbReference type="NCBI Taxonomy" id="1385510"/>
    <lineage>
        <taxon>Bacteria</taxon>
        <taxon>Bacillati</taxon>
        <taxon>Bacillota</taxon>
        <taxon>Bacilli</taxon>
        <taxon>Bacillales</taxon>
        <taxon>Bacillaceae</taxon>
        <taxon>Pontibacillus</taxon>
    </lineage>
</organism>
<dbReference type="Gene3D" id="1.10.287.1700">
    <property type="match status" value="1"/>
</dbReference>
<evidence type="ECO:0000256" key="8">
    <source>
        <dbReference type="ARBA" id="ARBA00022927"/>
    </source>
</evidence>
<dbReference type="AlphaFoldDB" id="A0A0A5GQ04"/>
<dbReference type="GO" id="GO:0009288">
    <property type="term" value="C:bacterial-type flagellum"/>
    <property type="evidence" value="ECO:0007669"/>
    <property type="project" value="InterPro"/>
</dbReference>
<proteinExistence type="inferred from homology"/>
<evidence type="ECO:0000256" key="3">
    <source>
        <dbReference type="ARBA" id="ARBA00020392"/>
    </source>
</evidence>
<dbReference type="GO" id="GO:0015031">
    <property type="term" value="P:protein transport"/>
    <property type="evidence" value="ECO:0007669"/>
    <property type="project" value="UniProtKB-KW"/>
</dbReference>
<name>A0A0A5GQ04_9BACI</name>
<dbReference type="GO" id="GO:0005886">
    <property type="term" value="C:plasma membrane"/>
    <property type="evidence" value="ECO:0007669"/>
    <property type="project" value="UniProtKB-SubCell"/>
</dbReference>
<keyword evidence="8" id="KW-0653">Protein transport</keyword>
<evidence type="ECO:0000256" key="6">
    <source>
        <dbReference type="ARBA" id="ARBA00022500"/>
    </source>
</evidence>
<comment type="caution">
    <text evidence="12">The sequence shown here is derived from an EMBL/GenBank/DDBJ whole genome shotgun (WGS) entry which is preliminary data.</text>
</comment>
<dbReference type="EMBL" id="AVPE01000003">
    <property type="protein sequence ID" value="KGX93328.1"/>
    <property type="molecule type" value="Genomic_DNA"/>
</dbReference>
<dbReference type="GO" id="GO:0044781">
    <property type="term" value="P:bacterial-type flagellum organization"/>
    <property type="evidence" value="ECO:0007669"/>
    <property type="project" value="UniProtKB-KW"/>
</dbReference>
<dbReference type="NCBIfam" id="TIGR02473">
    <property type="entry name" value="flagell_FliJ"/>
    <property type="match status" value="1"/>
</dbReference>
<keyword evidence="6" id="KW-0145">Chemotaxis</keyword>
<comment type="subcellular location">
    <subcellularLocation>
        <location evidence="1">Cell membrane</location>
        <topology evidence="1">Peripheral membrane protein</topology>
        <orientation evidence="1">Cytoplasmic side</orientation>
    </subcellularLocation>
</comment>
<evidence type="ECO:0000256" key="2">
    <source>
        <dbReference type="ARBA" id="ARBA00010004"/>
    </source>
</evidence>
<keyword evidence="9" id="KW-0472">Membrane</keyword>
<dbReference type="eggNOG" id="COG2882">
    <property type="taxonomic scope" value="Bacteria"/>
</dbReference>
<sequence length="146" mass="17152">MASLATFHRLLDVQEQRKLEVQQEYQTAQEQFEDVATQLYTLLKKKEQAEARYEQTLQTGLSITTIQETVDYISRLEGQIASLQGSVQQARQHMNDQHVALQEAHVDTKKYEKLIQNKVEKQRQSELYYEKQQMDEISVQQFLSQS</sequence>
<evidence type="ECO:0000256" key="5">
    <source>
        <dbReference type="ARBA" id="ARBA00022475"/>
    </source>
</evidence>
<keyword evidence="11" id="KW-0175">Coiled coil</keyword>
<comment type="similarity">
    <text evidence="2">Belongs to the FliJ family.</text>
</comment>
<protein>
    <recommendedName>
        <fullName evidence="3">Flagellar FliJ protein</fullName>
    </recommendedName>
</protein>
<keyword evidence="4" id="KW-0813">Transport</keyword>
<evidence type="ECO:0000256" key="7">
    <source>
        <dbReference type="ARBA" id="ARBA00022795"/>
    </source>
</evidence>
<evidence type="ECO:0000256" key="11">
    <source>
        <dbReference type="SAM" id="Coils"/>
    </source>
</evidence>
<evidence type="ECO:0000256" key="9">
    <source>
        <dbReference type="ARBA" id="ARBA00023136"/>
    </source>
</evidence>
<dbReference type="OrthoDB" id="2968361at2"/>
<dbReference type="Pfam" id="PF02050">
    <property type="entry name" value="FliJ"/>
    <property type="match status" value="1"/>
</dbReference>
<evidence type="ECO:0000313" key="12">
    <source>
        <dbReference type="EMBL" id="KGX93328.1"/>
    </source>
</evidence>
<keyword evidence="7" id="KW-1005">Bacterial flagellum biogenesis</keyword>
<dbReference type="RefSeq" id="WP_026799776.1">
    <property type="nucleotide sequence ID" value="NZ_AULI01000005.1"/>
</dbReference>
<keyword evidence="13" id="KW-1185">Reference proteome</keyword>
<accession>A0A0A5GQ04</accession>
<evidence type="ECO:0000256" key="4">
    <source>
        <dbReference type="ARBA" id="ARBA00022448"/>
    </source>
</evidence>